<dbReference type="Proteomes" id="UP000655588">
    <property type="component" value="Unassembled WGS sequence"/>
</dbReference>
<name>A0A833W496_9HYME</name>
<comment type="caution">
    <text evidence="1">The sequence shown here is derived from an EMBL/GenBank/DDBJ whole genome shotgun (WGS) entry which is preliminary data.</text>
</comment>
<sequence>MDTQKVNYRTKLSTQKPICVQEYNRFMGIVDKTDMVISILESIRKNVSIWNSYVLYKYVSSKELPFAEFHLKLIKQIFGKYLQTSNIYQGKRNRMCKLSKLKKLRKPLKIDQIICNYSVDNQSQRLTVEYRAVYTDGSLQKCAAVKRMVRPKIKNRWTNFIQNPTSVEEHLVVTIR</sequence>
<dbReference type="AlphaFoldDB" id="A0A833W496"/>
<reference evidence="1" key="1">
    <citation type="submission" date="2019-11" db="EMBL/GenBank/DDBJ databases">
        <title>The nuclear and mitochondrial genomes of Frieseomelitta varia - a highly eusocial stingless bee (Meliponini) with a permanently sterile worker caste.</title>
        <authorList>
            <person name="Freitas F.C.P."/>
            <person name="Lourenco A.P."/>
            <person name="Nunes F.M.F."/>
            <person name="Paschoal A.R."/>
            <person name="Abreu F.C.P."/>
            <person name="Barbin F.O."/>
            <person name="Bataglia L."/>
            <person name="Cardoso-Junior C.A.M."/>
            <person name="Cervoni M.S."/>
            <person name="Silva S.R."/>
            <person name="Dalarmi F."/>
            <person name="Del Lama M.A."/>
            <person name="Depintor T.S."/>
            <person name="Ferreira K.M."/>
            <person name="Goria P.S."/>
            <person name="Jaskot M.C."/>
            <person name="Lago D.C."/>
            <person name="Luna-Lucena D."/>
            <person name="Moda L.M."/>
            <person name="Nascimento L."/>
            <person name="Pedrino M."/>
            <person name="Rabico F.O."/>
            <person name="Sanches F.C."/>
            <person name="Santos D.E."/>
            <person name="Santos C.G."/>
            <person name="Vieira J."/>
            <person name="Lopes T.F."/>
            <person name="Barchuk A.R."/>
            <person name="Hartfelder K."/>
            <person name="Simoes Z.L.P."/>
            <person name="Bitondi M.M.G."/>
            <person name="Pinheiro D.G."/>
        </authorList>
    </citation>
    <scope>NUCLEOTIDE SEQUENCE</scope>
    <source>
        <strain evidence="1">USP_RPSP 00005682</strain>
        <tissue evidence="1">Whole individual</tissue>
    </source>
</reference>
<proteinExistence type="predicted"/>
<evidence type="ECO:0000313" key="2">
    <source>
        <dbReference type="Proteomes" id="UP000655588"/>
    </source>
</evidence>
<protein>
    <submittedName>
        <fullName evidence="1">Uncharacterized protein</fullName>
    </submittedName>
</protein>
<keyword evidence="2" id="KW-1185">Reference proteome</keyword>
<dbReference type="EMBL" id="WNWW01000950">
    <property type="protein sequence ID" value="KAF3420433.1"/>
    <property type="molecule type" value="Genomic_DNA"/>
</dbReference>
<gene>
    <name evidence="1" type="ORF">E2986_12464</name>
</gene>
<evidence type="ECO:0000313" key="1">
    <source>
        <dbReference type="EMBL" id="KAF3420433.1"/>
    </source>
</evidence>
<organism evidence="1 2">
    <name type="scientific">Frieseomelitta varia</name>
    <dbReference type="NCBI Taxonomy" id="561572"/>
    <lineage>
        <taxon>Eukaryota</taxon>
        <taxon>Metazoa</taxon>
        <taxon>Ecdysozoa</taxon>
        <taxon>Arthropoda</taxon>
        <taxon>Hexapoda</taxon>
        <taxon>Insecta</taxon>
        <taxon>Pterygota</taxon>
        <taxon>Neoptera</taxon>
        <taxon>Endopterygota</taxon>
        <taxon>Hymenoptera</taxon>
        <taxon>Apocrita</taxon>
        <taxon>Aculeata</taxon>
        <taxon>Apoidea</taxon>
        <taxon>Anthophila</taxon>
        <taxon>Apidae</taxon>
        <taxon>Frieseomelitta</taxon>
    </lineage>
</organism>
<accession>A0A833W496</accession>